<dbReference type="AlphaFoldDB" id="I1BHX8"/>
<gene>
    <name evidence="2" type="ORF">RO3G_00512</name>
</gene>
<dbReference type="Proteomes" id="UP000009138">
    <property type="component" value="Unassembled WGS sequence"/>
</dbReference>
<proteinExistence type="predicted"/>
<evidence type="ECO:0000256" key="1">
    <source>
        <dbReference type="SAM" id="MobiDB-lite"/>
    </source>
</evidence>
<dbReference type="VEuPathDB" id="FungiDB:RO3G_00512"/>
<keyword evidence="3" id="KW-1185">Reference proteome</keyword>
<feature type="compositionally biased region" description="Polar residues" evidence="1">
    <location>
        <begin position="98"/>
        <end position="112"/>
    </location>
</feature>
<organism evidence="2 3">
    <name type="scientific">Rhizopus delemar (strain RA 99-880 / ATCC MYA-4621 / FGSC 9543 / NRRL 43880)</name>
    <name type="common">Mucormycosis agent</name>
    <name type="synonym">Rhizopus arrhizus var. delemar</name>
    <dbReference type="NCBI Taxonomy" id="246409"/>
    <lineage>
        <taxon>Eukaryota</taxon>
        <taxon>Fungi</taxon>
        <taxon>Fungi incertae sedis</taxon>
        <taxon>Mucoromycota</taxon>
        <taxon>Mucoromycotina</taxon>
        <taxon>Mucoromycetes</taxon>
        <taxon>Mucorales</taxon>
        <taxon>Mucorineae</taxon>
        <taxon>Rhizopodaceae</taxon>
        <taxon>Rhizopus</taxon>
    </lineage>
</organism>
<dbReference type="InParanoid" id="I1BHX8"/>
<sequence length="112" mass="13003">MASVDNGFRDVSNKKDYTSMSYQERQEELVKFIEDMIVDYEKYSKEINSGQTSTNKQRRLQPNEFVASPLDSNQTQQNHSNTLSSSAISLKGKEKATEQQVEEYQNNVRFEH</sequence>
<dbReference type="RefSeq" id="XP_067511204.1">
    <property type="nucleotide sequence ID" value="XM_067655103.1"/>
</dbReference>
<accession>I1BHX8</accession>
<protein>
    <submittedName>
        <fullName evidence="2">Uncharacterized protein</fullName>
    </submittedName>
</protein>
<feature type="region of interest" description="Disordered" evidence="1">
    <location>
        <begin position="68"/>
        <end position="112"/>
    </location>
</feature>
<evidence type="ECO:0000313" key="2">
    <source>
        <dbReference type="EMBL" id="EIE75808.1"/>
    </source>
</evidence>
<reference evidence="2 3" key="1">
    <citation type="journal article" date="2009" name="PLoS Genet.">
        <title>Genomic analysis of the basal lineage fungus Rhizopus oryzae reveals a whole-genome duplication.</title>
        <authorList>
            <person name="Ma L.-J."/>
            <person name="Ibrahim A.S."/>
            <person name="Skory C."/>
            <person name="Grabherr M.G."/>
            <person name="Burger G."/>
            <person name="Butler M."/>
            <person name="Elias M."/>
            <person name="Idnurm A."/>
            <person name="Lang B.F."/>
            <person name="Sone T."/>
            <person name="Abe A."/>
            <person name="Calvo S.E."/>
            <person name="Corrochano L.M."/>
            <person name="Engels R."/>
            <person name="Fu J."/>
            <person name="Hansberg W."/>
            <person name="Kim J.-M."/>
            <person name="Kodira C.D."/>
            <person name="Koehrsen M.J."/>
            <person name="Liu B."/>
            <person name="Miranda-Saavedra D."/>
            <person name="O'Leary S."/>
            <person name="Ortiz-Castellanos L."/>
            <person name="Poulter R."/>
            <person name="Rodriguez-Romero J."/>
            <person name="Ruiz-Herrera J."/>
            <person name="Shen Y.-Q."/>
            <person name="Zeng Q."/>
            <person name="Galagan J."/>
            <person name="Birren B.W."/>
            <person name="Cuomo C.A."/>
            <person name="Wickes B.L."/>
        </authorList>
    </citation>
    <scope>NUCLEOTIDE SEQUENCE [LARGE SCALE GENOMIC DNA]</scope>
    <source>
        <strain evidence="3">RA 99-880 / ATCC MYA-4621 / FGSC 9543 / NRRL 43880</strain>
    </source>
</reference>
<feature type="compositionally biased region" description="Polar residues" evidence="1">
    <location>
        <begin position="70"/>
        <end position="88"/>
    </location>
</feature>
<dbReference type="OrthoDB" id="2230404at2759"/>
<evidence type="ECO:0000313" key="3">
    <source>
        <dbReference type="Proteomes" id="UP000009138"/>
    </source>
</evidence>
<dbReference type="GeneID" id="93607484"/>
<dbReference type="EMBL" id="CH476732">
    <property type="protein sequence ID" value="EIE75808.1"/>
    <property type="molecule type" value="Genomic_DNA"/>
</dbReference>
<name>I1BHX8_RHIO9</name>